<evidence type="ECO:0000313" key="2">
    <source>
        <dbReference type="EMBL" id="KAI1518776.1"/>
    </source>
</evidence>
<reference evidence="3" key="1">
    <citation type="journal article" date="2022" name="Microb. Genom.">
        <title>A global pangenome for the wheat fungal pathogen Pyrenophora tritici-repentis and prediction of effector protein structural homology.</title>
        <authorList>
            <person name="Moolhuijzen P.M."/>
            <person name="See P.T."/>
            <person name="Shi G."/>
            <person name="Powell H.R."/>
            <person name="Cockram J."/>
            <person name="Jorgensen L.N."/>
            <person name="Benslimane H."/>
            <person name="Strelkov S.E."/>
            <person name="Turner J."/>
            <person name="Liu Z."/>
            <person name="Moffat C.S."/>
        </authorList>
    </citation>
    <scope>NUCLEOTIDE SEQUENCE [LARGE SCALE GENOMIC DNA]</scope>
</reference>
<keyword evidence="3" id="KW-1185">Reference proteome</keyword>
<dbReference type="PANTHER" id="PTHR13593">
    <property type="match status" value="1"/>
</dbReference>
<name>A0A2W1GU55_9PLEO</name>
<sequence>MWLVSVLCLSLQSFLSFQYCDTSLLQLFVETTVSSGPMNLIYILALAVIRLSQAEPACNNSPKLCSKSYDQVTHFGAHDSPFLRDETTGFSSFGNQFFNTTMQLNAGVRLLSAQVHVASNPKTTARELRLCHSSCALFDVGPVHEWLWEIRVWMDANPGEIVTLVLVNLDSVEAVELEAEYSKADLAHYGYVPPVIDQAPPRSSEFNKTWPTLGDMIDKGERLISFVNPLEPDAANAPYLLNEFDFVWENQYAVTDPAEFSCTPDRPSNTTTISEMRQSGKLFLMNHMLYWQQAFEIQTPDARNVADTNSWDGPGGFGTHLLNCGNELGRQPTFVLVDFFNVGPAIASADNVNGINRPLGRKNVTTEVIEGGQLRKMLNGTVKAGISSTLALVLALVASVVVDMKY</sequence>
<dbReference type="Pfam" id="PF26146">
    <property type="entry name" value="PI-PLC_X"/>
    <property type="match status" value="1"/>
</dbReference>
<dbReference type="Proteomes" id="UP000249757">
    <property type="component" value="Unassembled WGS sequence"/>
</dbReference>
<proteinExistence type="predicted"/>
<dbReference type="InterPro" id="IPR017946">
    <property type="entry name" value="PLC-like_Pdiesterase_TIM-brl"/>
</dbReference>
<evidence type="ECO:0000313" key="3">
    <source>
        <dbReference type="Proteomes" id="UP000249757"/>
    </source>
</evidence>
<keyword evidence="1" id="KW-0472">Membrane</keyword>
<dbReference type="EMBL" id="NRDI02000002">
    <property type="protein sequence ID" value="KAI1518776.1"/>
    <property type="molecule type" value="Genomic_DNA"/>
</dbReference>
<dbReference type="GO" id="GO:0006629">
    <property type="term" value="P:lipid metabolic process"/>
    <property type="evidence" value="ECO:0007669"/>
    <property type="project" value="InterPro"/>
</dbReference>
<dbReference type="InterPro" id="IPR051057">
    <property type="entry name" value="PI-PLC_domain"/>
</dbReference>
<evidence type="ECO:0000256" key="1">
    <source>
        <dbReference type="SAM" id="Phobius"/>
    </source>
</evidence>
<accession>A0A2W1GU55</accession>
<comment type="caution">
    <text evidence="2">The sequence shown here is derived from an EMBL/GenBank/DDBJ whole genome shotgun (WGS) entry which is preliminary data.</text>
</comment>
<keyword evidence="1" id="KW-0812">Transmembrane</keyword>
<dbReference type="PANTHER" id="PTHR13593:SF80">
    <property type="entry name" value="PLC-LIKE PHOSPHODIESTERASE"/>
    <property type="match status" value="1"/>
</dbReference>
<dbReference type="OMA" id="LYWQQAF"/>
<dbReference type="GO" id="GO:0008081">
    <property type="term" value="F:phosphoric diester hydrolase activity"/>
    <property type="evidence" value="ECO:0007669"/>
    <property type="project" value="InterPro"/>
</dbReference>
<keyword evidence="1" id="KW-1133">Transmembrane helix</keyword>
<protein>
    <submittedName>
        <fullName evidence="2">Uncharacterized protein</fullName>
    </submittedName>
</protein>
<dbReference type="SUPFAM" id="SSF51695">
    <property type="entry name" value="PLC-like phosphodiesterases"/>
    <property type="match status" value="1"/>
</dbReference>
<dbReference type="OrthoDB" id="7984201at2759"/>
<feature type="transmembrane region" description="Helical" evidence="1">
    <location>
        <begin position="384"/>
        <end position="402"/>
    </location>
</feature>
<organism evidence="2 3">
    <name type="scientific">Pyrenophora tritici-repentis</name>
    <dbReference type="NCBI Taxonomy" id="45151"/>
    <lineage>
        <taxon>Eukaryota</taxon>
        <taxon>Fungi</taxon>
        <taxon>Dikarya</taxon>
        <taxon>Ascomycota</taxon>
        <taxon>Pezizomycotina</taxon>
        <taxon>Dothideomycetes</taxon>
        <taxon>Pleosporomycetidae</taxon>
        <taxon>Pleosporales</taxon>
        <taxon>Pleosporineae</taxon>
        <taxon>Pleosporaceae</taxon>
        <taxon>Pyrenophora</taxon>
    </lineage>
</organism>
<dbReference type="AlphaFoldDB" id="A0A2W1GU55"/>
<dbReference type="Gene3D" id="3.20.20.190">
    <property type="entry name" value="Phosphatidylinositol (PI) phosphodiesterase"/>
    <property type="match status" value="1"/>
</dbReference>
<gene>
    <name evidence="2" type="ORF">Ptr86124_001904</name>
</gene>